<dbReference type="PROSITE" id="PS50112">
    <property type="entry name" value="PAS"/>
    <property type="match status" value="1"/>
</dbReference>
<dbReference type="InterPro" id="IPR003594">
    <property type="entry name" value="HATPase_dom"/>
</dbReference>
<reference evidence="10 11" key="1">
    <citation type="submission" date="2019-01" db="EMBL/GenBank/DDBJ databases">
        <title>Ancylomarina salipaludis sp. nov., isolated from a salt marsh.</title>
        <authorList>
            <person name="Yoon J.-H."/>
        </authorList>
    </citation>
    <scope>NUCLEOTIDE SEQUENCE [LARGE SCALE GENOMIC DNA]</scope>
    <source>
        <strain evidence="10 11">SHSM-M15</strain>
    </source>
</reference>
<evidence type="ECO:0000313" key="11">
    <source>
        <dbReference type="Proteomes" id="UP000289703"/>
    </source>
</evidence>
<dbReference type="PANTHER" id="PTHR43711:SF1">
    <property type="entry name" value="HISTIDINE KINASE 1"/>
    <property type="match status" value="1"/>
</dbReference>
<dbReference type="Pfam" id="PF02518">
    <property type="entry name" value="HATPase_c"/>
    <property type="match status" value="1"/>
</dbReference>
<dbReference type="EMBL" id="SAXA01000007">
    <property type="protein sequence ID" value="RXQ94387.1"/>
    <property type="molecule type" value="Genomic_DNA"/>
</dbReference>
<evidence type="ECO:0000259" key="9">
    <source>
        <dbReference type="PROSITE" id="PS50112"/>
    </source>
</evidence>
<dbReference type="Gene3D" id="3.30.565.10">
    <property type="entry name" value="Histidine kinase-like ATPase, C-terminal domain"/>
    <property type="match status" value="1"/>
</dbReference>
<dbReference type="InterPro" id="IPR000014">
    <property type="entry name" value="PAS"/>
</dbReference>
<dbReference type="Gene3D" id="3.30.450.20">
    <property type="entry name" value="PAS domain"/>
    <property type="match status" value="1"/>
</dbReference>
<dbReference type="NCBIfam" id="TIGR00229">
    <property type="entry name" value="sensory_box"/>
    <property type="match status" value="1"/>
</dbReference>
<dbReference type="SMART" id="SM00388">
    <property type="entry name" value="HisKA"/>
    <property type="match status" value="1"/>
</dbReference>
<feature type="coiled-coil region" evidence="7">
    <location>
        <begin position="368"/>
        <end position="409"/>
    </location>
</feature>
<evidence type="ECO:0000256" key="7">
    <source>
        <dbReference type="SAM" id="Coils"/>
    </source>
</evidence>
<dbReference type="Proteomes" id="UP000289703">
    <property type="component" value="Unassembled WGS sequence"/>
</dbReference>
<dbReference type="Gene3D" id="1.10.287.130">
    <property type="match status" value="1"/>
</dbReference>
<dbReference type="Pfam" id="PF00512">
    <property type="entry name" value="HisKA"/>
    <property type="match status" value="1"/>
</dbReference>
<dbReference type="InterPro" id="IPR050736">
    <property type="entry name" value="Sensor_HK_Regulatory"/>
</dbReference>
<evidence type="ECO:0000256" key="4">
    <source>
        <dbReference type="ARBA" id="ARBA00022679"/>
    </source>
</evidence>
<evidence type="ECO:0000256" key="2">
    <source>
        <dbReference type="ARBA" id="ARBA00012438"/>
    </source>
</evidence>
<keyword evidence="11" id="KW-1185">Reference proteome</keyword>
<dbReference type="InterPro" id="IPR003661">
    <property type="entry name" value="HisK_dim/P_dom"/>
</dbReference>
<keyword evidence="7" id="KW-0175">Coiled coil</keyword>
<organism evidence="10 11">
    <name type="scientific">Ancylomarina salipaludis</name>
    <dbReference type="NCBI Taxonomy" id="2501299"/>
    <lineage>
        <taxon>Bacteria</taxon>
        <taxon>Pseudomonadati</taxon>
        <taxon>Bacteroidota</taxon>
        <taxon>Bacteroidia</taxon>
        <taxon>Marinilabiliales</taxon>
        <taxon>Marinifilaceae</taxon>
        <taxon>Ancylomarina</taxon>
    </lineage>
</organism>
<dbReference type="OrthoDB" id="9796457at2"/>
<dbReference type="CDD" id="cd00082">
    <property type="entry name" value="HisKA"/>
    <property type="match status" value="1"/>
</dbReference>
<evidence type="ECO:0000256" key="1">
    <source>
        <dbReference type="ARBA" id="ARBA00000085"/>
    </source>
</evidence>
<evidence type="ECO:0000313" key="10">
    <source>
        <dbReference type="EMBL" id="RXQ94387.1"/>
    </source>
</evidence>
<proteinExistence type="predicted"/>
<dbReference type="PRINTS" id="PR00344">
    <property type="entry name" value="BCTRLSENSOR"/>
</dbReference>
<dbReference type="SMART" id="SM00387">
    <property type="entry name" value="HATPase_c"/>
    <property type="match status" value="1"/>
</dbReference>
<accession>A0A4Q1JKZ5</accession>
<dbReference type="RefSeq" id="WP_129254315.1">
    <property type="nucleotide sequence ID" value="NZ_SAXA01000007.1"/>
</dbReference>
<dbReference type="SUPFAM" id="SSF47384">
    <property type="entry name" value="Homodimeric domain of signal transducing histidine kinase"/>
    <property type="match status" value="1"/>
</dbReference>
<dbReference type="GO" id="GO:0000155">
    <property type="term" value="F:phosphorelay sensor kinase activity"/>
    <property type="evidence" value="ECO:0007669"/>
    <property type="project" value="InterPro"/>
</dbReference>
<dbReference type="EC" id="2.7.13.3" evidence="2"/>
<evidence type="ECO:0000259" key="8">
    <source>
        <dbReference type="PROSITE" id="PS50109"/>
    </source>
</evidence>
<comment type="catalytic activity">
    <reaction evidence="1">
        <text>ATP + protein L-histidine = ADP + protein N-phospho-L-histidine.</text>
        <dbReference type="EC" id="2.7.13.3"/>
    </reaction>
</comment>
<feature type="domain" description="Histidine kinase" evidence="8">
    <location>
        <begin position="556"/>
        <end position="774"/>
    </location>
</feature>
<dbReference type="InterPro" id="IPR004358">
    <property type="entry name" value="Sig_transdc_His_kin-like_C"/>
</dbReference>
<dbReference type="SUPFAM" id="SSF55874">
    <property type="entry name" value="ATPase domain of HSP90 chaperone/DNA topoisomerase II/histidine kinase"/>
    <property type="match status" value="1"/>
</dbReference>
<evidence type="ECO:0000256" key="6">
    <source>
        <dbReference type="ARBA" id="ARBA00023012"/>
    </source>
</evidence>
<dbReference type="CDD" id="cd00130">
    <property type="entry name" value="PAS"/>
    <property type="match status" value="1"/>
</dbReference>
<gene>
    <name evidence="10" type="ORF">EO244_08880</name>
</gene>
<dbReference type="Pfam" id="PF13188">
    <property type="entry name" value="PAS_8"/>
    <property type="match status" value="1"/>
</dbReference>
<evidence type="ECO:0000256" key="3">
    <source>
        <dbReference type="ARBA" id="ARBA00022553"/>
    </source>
</evidence>
<dbReference type="SMART" id="SM00091">
    <property type="entry name" value="PAS"/>
    <property type="match status" value="1"/>
</dbReference>
<keyword evidence="5" id="KW-0418">Kinase</keyword>
<dbReference type="AlphaFoldDB" id="A0A4Q1JKZ5"/>
<protein>
    <recommendedName>
        <fullName evidence="2">histidine kinase</fullName>
        <ecNumber evidence="2">2.7.13.3</ecNumber>
    </recommendedName>
</protein>
<sequence length="776" mass="88355">MRYLLFSLILFINSSLTVFSMNPLNENKKHILVIHSYHQGFVWTDSITEGIKSVLSPYENEIETFYEYLDSKRFVDPIFIKSFEQKYELLCSKVIFDAIIASDNNALNFVIKNRSEFFKNIPIIFCGINNYSPEFLKGETKVTGIVEYAAIDSTLMLMHKLHPKRKILIINDRTVTGLANKAIIMKALPKLQKEMLIEYSDTGSMKAILEKVKSLGKDWMIYLAPFTMDADGNYYSFDDAVRLVSEVSSVPIYGSWDFYLGKGIVGGYITSGYMQGKLAGELALSVVKGANPSIIPVFEKSAVSIKFDQSLLLKYGIDENHLPNKSIVINKKKTFLERNLILFKNSLRIGSVLILLLLVYSVLKYRQKKFLEKRNLELDQEVEERSRELLEANENLNRKNIEITKQEELTNLAYLRLKAILNNSLVGIVVTDGEGKIIDQNNRISEILGCDKGDLLGENIASAFLNRSNYEILMNEYHQLEGSKAFIRNEIPLKRVDESVLWTKIYISEMLYSHIEEANIWVIDDVSEIVENRAKLEKRTVELKESNETKDQFFSIISHDLKGPLSSILGLLEIITKNPEIFSDEEKVVFVNNCYESAQDMNELLDNLLRWGRIQIGGVSWNPETIDLKIITDSVLQTLINIAKAKGIDLKNHLSSNFKAFGDENMIKTVILNLVNNAIKFTHKGGCIDIFAEIKNNRVEVLVQDNGVGIKKEDIQYLFNIDKKIQKKGTHKESGTGLGLIIVKDLIEKNKGTIRIESELNIGTRVYFDLPLIALN</sequence>
<dbReference type="InterPro" id="IPR036097">
    <property type="entry name" value="HisK_dim/P_sf"/>
</dbReference>
<feature type="domain" description="PAS" evidence="9">
    <location>
        <begin position="413"/>
        <end position="484"/>
    </location>
</feature>
<comment type="caution">
    <text evidence="10">The sequence shown here is derived from an EMBL/GenBank/DDBJ whole genome shotgun (WGS) entry which is preliminary data.</text>
</comment>
<dbReference type="InterPro" id="IPR005467">
    <property type="entry name" value="His_kinase_dom"/>
</dbReference>
<keyword evidence="4" id="KW-0808">Transferase</keyword>
<dbReference type="InterPro" id="IPR035965">
    <property type="entry name" value="PAS-like_dom_sf"/>
</dbReference>
<name>A0A4Q1JKZ5_9BACT</name>
<dbReference type="FunFam" id="3.30.565.10:FF:000006">
    <property type="entry name" value="Sensor histidine kinase WalK"/>
    <property type="match status" value="1"/>
</dbReference>
<keyword evidence="3" id="KW-0597">Phosphoprotein</keyword>
<dbReference type="InterPro" id="IPR036890">
    <property type="entry name" value="HATPase_C_sf"/>
</dbReference>
<keyword evidence="6" id="KW-0902">Two-component regulatory system</keyword>
<dbReference type="SUPFAM" id="SSF55785">
    <property type="entry name" value="PYP-like sensor domain (PAS domain)"/>
    <property type="match status" value="1"/>
</dbReference>
<evidence type="ECO:0000256" key="5">
    <source>
        <dbReference type="ARBA" id="ARBA00022777"/>
    </source>
</evidence>
<dbReference type="PANTHER" id="PTHR43711">
    <property type="entry name" value="TWO-COMPONENT HISTIDINE KINASE"/>
    <property type="match status" value="1"/>
</dbReference>
<dbReference type="PROSITE" id="PS50109">
    <property type="entry name" value="HIS_KIN"/>
    <property type="match status" value="1"/>
</dbReference>